<dbReference type="PANTHER" id="PTHR33392:SF6">
    <property type="entry name" value="POLYISOPRENYL-TEICHOIC ACID--PEPTIDOGLYCAN TEICHOIC ACID TRANSFERASE TAGU"/>
    <property type="match status" value="1"/>
</dbReference>
<dbReference type="Pfam" id="PF03816">
    <property type="entry name" value="LytR_cpsA_psr"/>
    <property type="match status" value="1"/>
</dbReference>
<protein>
    <recommendedName>
        <fullName evidence="2">Cell envelope-related transcriptional attenuator domain-containing protein</fullName>
    </recommendedName>
</protein>
<feature type="domain" description="Cell envelope-related transcriptional attenuator" evidence="2">
    <location>
        <begin position="90"/>
        <end position="276"/>
    </location>
</feature>
<gene>
    <name evidence="3" type="ORF">GCM10010124_09480</name>
</gene>
<dbReference type="InterPro" id="IPR050922">
    <property type="entry name" value="LytR/CpsA/Psr_CW_biosynth"/>
</dbReference>
<proteinExistence type="inferred from homology"/>
<evidence type="ECO:0000256" key="1">
    <source>
        <dbReference type="ARBA" id="ARBA00006068"/>
    </source>
</evidence>
<dbReference type="AlphaFoldDB" id="A0A8J3BM36"/>
<dbReference type="EMBL" id="BMQC01000002">
    <property type="protein sequence ID" value="GGK18974.1"/>
    <property type="molecule type" value="Genomic_DNA"/>
</dbReference>
<comment type="caution">
    <text evidence="3">The sequence shown here is derived from an EMBL/GenBank/DDBJ whole genome shotgun (WGS) entry which is preliminary data.</text>
</comment>
<organism evidence="3 4">
    <name type="scientific">Pilimelia terevasa</name>
    <dbReference type="NCBI Taxonomy" id="53372"/>
    <lineage>
        <taxon>Bacteria</taxon>
        <taxon>Bacillati</taxon>
        <taxon>Actinomycetota</taxon>
        <taxon>Actinomycetes</taxon>
        <taxon>Micromonosporales</taxon>
        <taxon>Micromonosporaceae</taxon>
        <taxon>Pilimelia</taxon>
    </lineage>
</organism>
<name>A0A8J3BM36_9ACTN</name>
<dbReference type="Gene3D" id="3.40.630.190">
    <property type="entry name" value="LCP protein"/>
    <property type="match status" value="1"/>
</dbReference>
<reference evidence="3" key="1">
    <citation type="journal article" date="2014" name="Int. J. Syst. Evol. Microbiol.">
        <title>Complete genome sequence of Corynebacterium casei LMG S-19264T (=DSM 44701T), isolated from a smear-ripened cheese.</title>
        <authorList>
            <consortium name="US DOE Joint Genome Institute (JGI-PGF)"/>
            <person name="Walter F."/>
            <person name="Albersmeier A."/>
            <person name="Kalinowski J."/>
            <person name="Ruckert C."/>
        </authorList>
    </citation>
    <scope>NUCLEOTIDE SEQUENCE</scope>
    <source>
        <strain evidence="3">JCM 3091</strain>
    </source>
</reference>
<evidence type="ECO:0000259" key="2">
    <source>
        <dbReference type="Pfam" id="PF03816"/>
    </source>
</evidence>
<evidence type="ECO:0000313" key="4">
    <source>
        <dbReference type="Proteomes" id="UP000662200"/>
    </source>
</evidence>
<accession>A0A8J3BM36</accession>
<dbReference type="PANTHER" id="PTHR33392">
    <property type="entry name" value="POLYISOPRENYL-TEICHOIC ACID--PEPTIDOGLYCAN TEICHOIC ACID TRANSFERASE TAGU"/>
    <property type="match status" value="1"/>
</dbReference>
<comment type="similarity">
    <text evidence="1">Belongs to the LytR/CpsA/Psr (LCP) family.</text>
</comment>
<keyword evidence="4" id="KW-1185">Reference proteome</keyword>
<dbReference type="Proteomes" id="UP000662200">
    <property type="component" value="Unassembled WGS sequence"/>
</dbReference>
<reference evidence="3" key="2">
    <citation type="submission" date="2020-09" db="EMBL/GenBank/DDBJ databases">
        <authorList>
            <person name="Sun Q."/>
            <person name="Ohkuma M."/>
        </authorList>
    </citation>
    <scope>NUCLEOTIDE SEQUENCE</scope>
    <source>
        <strain evidence="3">JCM 3091</strain>
    </source>
</reference>
<sequence length="375" mass="40685">MAVLRAQGPLWAKLSLLAGILLVLVSGGTFVGSQVLAARYTAPVDAPDLFGDVTASAGPGARPRSDLKGPLNLLLAGIDPRESVADWIPRADSVILVHVPRELDRAFLVSLPRDLLVSIPPFPHAGYRGGQDRLAHAMYFGSQVPGQTAPDVPRGFELLARTVSAYTGIKRFDAGAIVTFPGFRRIVDAMGGVTMYLDQDVTSIHLRPDGSHRAPTGYGGEGPYAYVGPQKQYTRGTHHLKGWEALDYVRQRYIDGGDYARQRHQQQFLRAMINRARARDVVTNPFKLDRVLRAAGSALTFNGRGHSLLEYAVTLRHLRSESMTMVRLPGGGLDVGGRYAGERLAPVATAFFAAVRANKVDEFLARNPALATPVQ</sequence>
<evidence type="ECO:0000313" key="3">
    <source>
        <dbReference type="EMBL" id="GGK18974.1"/>
    </source>
</evidence>
<dbReference type="InterPro" id="IPR004474">
    <property type="entry name" value="LytR_CpsA_psr"/>
</dbReference>